<proteinExistence type="inferred from homology"/>
<evidence type="ECO:0000313" key="6">
    <source>
        <dbReference type="EMBL" id="MFC6334523.1"/>
    </source>
</evidence>
<protein>
    <submittedName>
        <fullName evidence="6">ATP-binding cassette domain-containing protein</fullName>
    </submittedName>
</protein>
<dbReference type="SMART" id="SM00382">
    <property type="entry name" value="AAA"/>
    <property type="match status" value="1"/>
</dbReference>
<dbReference type="InterPro" id="IPR027417">
    <property type="entry name" value="P-loop_NTPase"/>
</dbReference>
<sequence>MNEVVKTWGLTKRIRGKMIVSDVSLTIYRGEIYGLLGKNGAGKTSIMKMMTGITKPTTGEMELFGQRFTEQSKALLTRVGSMIEYPTFFEHLTAIENLKLHCEYLGYYDEKGMKQALDMVQLSAIDGKKVSEFSLGMKQRLGLARAIVVKPELIILDEPTNGLDPIGIKDIRDLIIMLNKQYGITFLISSHILAEIEQIADRIGVVEGGCLLKEVALDDIRKQNTDYIELVTNDPKKTVFLLENELGITNIKLMQGDRVRIYELTHTQQEISKVLISNHIGLVEIQKRTSSLEDYFYKLIHGGGQLD</sequence>
<gene>
    <name evidence="6" type="ORF">ACFP56_17990</name>
</gene>
<dbReference type="GO" id="GO:0005524">
    <property type="term" value="F:ATP binding"/>
    <property type="evidence" value="ECO:0007669"/>
    <property type="project" value="UniProtKB-KW"/>
</dbReference>
<keyword evidence="7" id="KW-1185">Reference proteome</keyword>
<dbReference type="PROSITE" id="PS50893">
    <property type="entry name" value="ABC_TRANSPORTER_2"/>
    <property type="match status" value="1"/>
</dbReference>
<comment type="similarity">
    <text evidence="1">Belongs to the ABC transporter superfamily.</text>
</comment>
<evidence type="ECO:0000256" key="4">
    <source>
        <dbReference type="ARBA" id="ARBA00022840"/>
    </source>
</evidence>
<dbReference type="PANTHER" id="PTHR43335:SF8">
    <property type="entry name" value="ABC TRANSPORTER, ATP-BINDING PROTEIN"/>
    <property type="match status" value="1"/>
</dbReference>
<keyword evidence="2" id="KW-0813">Transport</keyword>
<evidence type="ECO:0000256" key="3">
    <source>
        <dbReference type="ARBA" id="ARBA00022741"/>
    </source>
</evidence>
<evidence type="ECO:0000256" key="1">
    <source>
        <dbReference type="ARBA" id="ARBA00005417"/>
    </source>
</evidence>
<evidence type="ECO:0000313" key="7">
    <source>
        <dbReference type="Proteomes" id="UP001596233"/>
    </source>
</evidence>
<dbReference type="Pfam" id="PF00005">
    <property type="entry name" value="ABC_tran"/>
    <property type="match status" value="1"/>
</dbReference>
<dbReference type="PROSITE" id="PS00211">
    <property type="entry name" value="ABC_TRANSPORTER_1"/>
    <property type="match status" value="1"/>
</dbReference>
<comment type="caution">
    <text evidence="6">The sequence shown here is derived from an EMBL/GenBank/DDBJ whole genome shotgun (WGS) entry which is preliminary data.</text>
</comment>
<dbReference type="InterPro" id="IPR003439">
    <property type="entry name" value="ABC_transporter-like_ATP-bd"/>
</dbReference>
<reference evidence="7" key="1">
    <citation type="journal article" date="2019" name="Int. J. Syst. Evol. Microbiol.">
        <title>The Global Catalogue of Microorganisms (GCM) 10K type strain sequencing project: providing services to taxonomists for standard genome sequencing and annotation.</title>
        <authorList>
            <consortium name="The Broad Institute Genomics Platform"/>
            <consortium name="The Broad Institute Genome Sequencing Center for Infectious Disease"/>
            <person name="Wu L."/>
            <person name="Ma J."/>
        </authorList>
    </citation>
    <scope>NUCLEOTIDE SEQUENCE [LARGE SCALE GENOMIC DNA]</scope>
    <source>
        <strain evidence="7">PCU 280</strain>
    </source>
</reference>
<dbReference type="SUPFAM" id="SSF52540">
    <property type="entry name" value="P-loop containing nucleoside triphosphate hydrolases"/>
    <property type="match status" value="1"/>
</dbReference>
<name>A0ABW1VA67_9BACL</name>
<dbReference type="EMBL" id="JBHSTE010000006">
    <property type="protein sequence ID" value="MFC6334523.1"/>
    <property type="molecule type" value="Genomic_DNA"/>
</dbReference>
<dbReference type="InterPro" id="IPR003593">
    <property type="entry name" value="AAA+_ATPase"/>
</dbReference>
<keyword evidence="4 6" id="KW-0067">ATP-binding</keyword>
<dbReference type="InterPro" id="IPR017871">
    <property type="entry name" value="ABC_transporter-like_CS"/>
</dbReference>
<dbReference type="Proteomes" id="UP001596233">
    <property type="component" value="Unassembled WGS sequence"/>
</dbReference>
<keyword evidence="3" id="KW-0547">Nucleotide-binding</keyword>
<evidence type="ECO:0000259" key="5">
    <source>
        <dbReference type="PROSITE" id="PS50893"/>
    </source>
</evidence>
<dbReference type="RefSeq" id="WP_379237136.1">
    <property type="nucleotide sequence ID" value="NZ_JBHSTE010000006.1"/>
</dbReference>
<dbReference type="Gene3D" id="3.40.50.300">
    <property type="entry name" value="P-loop containing nucleotide triphosphate hydrolases"/>
    <property type="match status" value="1"/>
</dbReference>
<dbReference type="PANTHER" id="PTHR43335">
    <property type="entry name" value="ABC TRANSPORTER, ATP-BINDING PROTEIN"/>
    <property type="match status" value="1"/>
</dbReference>
<accession>A0ABW1VA67</accession>
<evidence type="ECO:0000256" key="2">
    <source>
        <dbReference type="ARBA" id="ARBA00022448"/>
    </source>
</evidence>
<organism evidence="6 7">
    <name type="scientific">Paenibacillus septentrionalis</name>
    <dbReference type="NCBI Taxonomy" id="429342"/>
    <lineage>
        <taxon>Bacteria</taxon>
        <taxon>Bacillati</taxon>
        <taxon>Bacillota</taxon>
        <taxon>Bacilli</taxon>
        <taxon>Bacillales</taxon>
        <taxon>Paenibacillaceae</taxon>
        <taxon>Paenibacillus</taxon>
    </lineage>
</organism>
<feature type="domain" description="ABC transporter" evidence="5">
    <location>
        <begin position="5"/>
        <end position="233"/>
    </location>
</feature>